<dbReference type="Gene3D" id="3.60.10.10">
    <property type="entry name" value="Endonuclease/exonuclease/phosphatase"/>
    <property type="match status" value="1"/>
</dbReference>
<keyword evidence="3" id="KW-1185">Reference proteome</keyword>
<dbReference type="InterPro" id="IPR023346">
    <property type="entry name" value="Lysozyme-like_dom_sf"/>
</dbReference>
<dbReference type="InterPro" id="IPR036691">
    <property type="entry name" value="Endo/exonu/phosph_ase_sf"/>
</dbReference>
<proteinExistence type="predicted"/>
<dbReference type="PANTHER" id="PTHR33710:SF64">
    <property type="entry name" value="ENDONUCLEASE_EXONUCLEASE_PHOSPHATASE DOMAIN-CONTAINING PROTEIN"/>
    <property type="match status" value="1"/>
</dbReference>
<protein>
    <recommendedName>
        <fullName evidence="1">Glycoside hydrolase family 19 catalytic domain-containing protein</fullName>
    </recommendedName>
</protein>
<dbReference type="AlphaFoldDB" id="A0AAV5KBI7"/>
<reference evidence="2 3" key="1">
    <citation type="journal article" date="2021" name="Commun. Biol.">
        <title>The genome of Shorea leprosula (Dipterocarpaceae) highlights the ecological relevance of drought in aseasonal tropical rainforests.</title>
        <authorList>
            <person name="Ng K.K.S."/>
            <person name="Kobayashi M.J."/>
            <person name="Fawcett J.A."/>
            <person name="Hatakeyama M."/>
            <person name="Paape T."/>
            <person name="Ng C.H."/>
            <person name="Ang C.C."/>
            <person name="Tnah L.H."/>
            <person name="Lee C.T."/>
            <person name="Nishiyama T."/>
            <person name="Sese J."/>
            <person name="O'Brien M.J."/>
            <person name="Copetti D."/>
            <person name="Mohd Noor M.I."/>
            <person name="Ong R.C."/>
            <person name="Putra M."/>
            <person name="Sireger I.Z."/>
            <person name="Indrioko S."/>
            <person name="Kosugi Y."/>
            <person name="Izuno A."/>
            <person name="Isagi Y."/>
            <person name="Lee S.L."/>
            <person name="Shimizu K.K."/>
        </authorList>
    </citation>
    <scope>NUCLEOTIDE SEQUENCE [LARGE SCALE GENOMIC DNA]</scope>
    <source>
        <strain evidence="2">214</strain>
    </source>
</reference>
<dbReference type="SUPFAM" id="SSF53955">
    <property type="entry name" value="Lysozyme-like"/>
    <property type="match status" value="1"/>
</dbReference>
<organism evidence="2 3">
    <name type="scientific">Rubroshorea leprosula</name>
    <dbReference type="NCBI Taxonomy" id="152421"/>
    <lineage>
        <taxon>Eukaryota</taxon>
        <taxon>Viridiplantae</taxon>
        <taxon>Streptophyta</taxon>
        <taxon>Embryophyta</taxon>
        <taxon>Tracheophyta</taxon>
        <taxon>Spermatophyta</taxon>
        <taxon>Magnoliopsida</taxon>
        <taxon>eudicotyledons</taxon>
        <taxon>Gunneridae</taxon>
        <taxon>Pentapetalae</taxon>
        <taxon>rosids</taxon>
        <taxon>malvids</taxon>
        <taxon>Malvales</taxon>
        <taxon>Dipterocarpaceae</taxon>
        <taxon>Rubroshorea</taxon>
    </lineage>
</organism>
<name>A0AAV5KBI7_9ROSI</name>
<dbReference type="GO" id="GO:0004568">
    <property type="term" value="F:chitinase activity"/>
    <property type="evidence" value="ECO:0007669"/>
    <property type="project" value="InterPro"/>
</dbReference>
<dbReference type="EMBL" id="BPVZ01000058">
    <property type="protein sequence ID" value="GKV21936.1"/>
    <property type="molecule type" value="Genomic_DNA"/>
</dbReference>
<comment type="caution">
    <text evidence="2">The sequence shown here is derived from an EMBL/GenBank/DDBJ whole genome shotgun (WGS) entry which is preliminary data.</text>
</comment>
<dbReference type="GO" id="GO:0016998">
    <property type="term" value="P:cell wall macromolecule catabolic process"/>
    <property type="evidence" value="ECO:0007669"/>
    <property type="project" value="InterPro"/>
</dbReference>
<feature type="domain" description="Glycoside hydrolase family 19 catalytic" evidence="1">
    <location>
        <begin position="27"/>
        <end position="60"/>
    </location>
</feature>
<dbReference type="InterPro" id="IPR000726">
    <property type="entry name" value="Glyco_hydro_19_cat"/>
</dbReference>
<evidence type="ECO:0000313" key="3">
    <source>
        <dbReference type="Proteomes" id="UP001054252"/>
    </source>
</evidence>
<evidence type="ECO:0000313" key="2">
    <source>
        <dbReference type="EMBL" id="GKV21936.1"/>
    </source>
</evidence>
<accession>A0AAV5KBI7</accession>
<dbReference type="GO" id="GO:0006032">
    <property type="term" value="P:chitin catabolic process"/>
    <property type="evidence" value="ECO:0007669"/>
    <property type="project" value="InterPro"/>
</dbReference>
<dbReference type="Proteomes" id="UP001054252">
    <property type="component" value="Unassembled WGS sequence"/>
</dbReference>
<sequence length="317" mass="37448">MDPIRRRHRNWSSPRLRGHYQHHQRWHIECSKGQNTQVVDRIGCYKRYCDLLKVGYGNNHQVVLQSPRAKALWEELQNLIPNRKGNWCLGGDFNAVRSSREWAGCNGMSKEMKDFDSFITESGLVDLPMWGLERTVSDHCPVLLKHERVDWGPKPFKFFDAWLQDPGCKEMIRKTWNSTAVEGWYGFKLKEKLKSAKKALKEWSRNSVIEVDRKIMEAERVIAQLDERGENVQLSPSEIEKKRSSFLELWKNLKLKENMWQQKSRLMWLKEGDANTKIFHMCVKGRWRKNEINSIQINGEQHKGVGEIKEKMEGYFE</sequence>
<dbReference type="Pfam" id="PF00182">
    <property type="entry name" value="Glyco_hydro_19"/>
    <property type="match status" value="1"/>
</dbReference>
<evidence type="ECO:0000259" key="1">
    <source>
        <dbReference type="Pfam" id="PF00182"/>
    </source>
</evidence>
<dbReference type="PANTHER" id="PTHR33710">
    <property type="entry name" value="BNAC02G09200D PROTEIN"/>
    <property type="match status" value="1"/>
</dbReference>
<dbReference type="Gene3D" id="1.10.530.10">
    <property type="match status" value="1"/>
</dbReference>
<dbReference type="SUPFAM" id="SSF56219">
    <property type="entry name" value="DNase I-like"/>
    <property type="match status" value="1"/>
</dbReference>
<gene>
    <name evidence="2" type="ORF">SLEP1_g31858</name>
</gene>